<proteinExistence type="predicted"/>
<gene>
    <name evidence="2" type="ORF">B0H17DRAFT_1202710</name>
</gene>
<accession>A0AAD7DG99</accession>
<dbReference type="EMBL" id="JARKIE010000076">
    <property type="protein sequence ID" value="KAJ7688843.1"/>
    <property type="molecule type" value="Genomic_DNA"/>
</dbReference>
<feature type="region of interest" description="Disordered" evidence="1">
    <location>
        <begin position="8"/>
        <end position="84"/>
    </location>
</feature>
<organism evidence="2 3">
    <name type="scientific">Mycena rosella</name>
    <name type="common">Pink bonnet</name>
    <name type="synonym">Agaricus rosellus</name>
    <dbReference type="NCBI Taxonomy" id="1033263"/>
    <lineage>
        <taxon>Eukaryota</taxon>
        <taxon>Fungi</taxon>
        <taxon>Dikarya</taxon>
        <taxon>Basidiomycota</taxon>
        <taxon>Agaricomycotina</taxon>
        <taxon>Agaricomycetes</taxon>
        <taxon>Agaricomycetidae</taxon>
        <taxon>Agaricales</taxon>
        <taxon>Marasmiineae</taxon>
        <taxon>Mycenaceae</taxon>
        <taxon>Mycena</taxon>
    </lineage>
</organism>
<keyword evidence="3" id="KW-1185">Reference proteome</keyword>
<reference evidence="2" key="1">
    <citation type="submission" date="2023-03" db="EMBL/GenBank/DDBJ databases">
        <title>Massive genome expansion in bonnet fungi (Mycena s.s.) driven by repeated elements and novel gene families across ecological guilds.</title>
        <authorList>
            <consortium name="Lawrence Berkeley National Laboratory"/>
            <person name="Harder C.B."/>
            <person name="Miyauchi S."/>
            <person name="Viragh M."/>
            <person name="Kuo A."/>
            <person name="Thoen E."/>
            <person name="Andreopoulos B."/>
            <person name="Lu D."/>
            <person name="Skrede I."/>
            <person name="Drula E."/>
            <person name="Henrissat B."/>
            <person name="Morin E."/>
            <person name="Kohler A."/>
            <person name="Barry K."/>
            <person name="LaButti K."/>
            <person name="Morin E."/>
            <person name="Salamov A."/>
            <person name="Lipzen A."/>
            <person name="Mereny Z."/>
            <person name="Hegedus B."/>
            <person name="Baldrian P."/>
            <person name="Stursova M."/>
            <person name="Weitz H."/>
            <person name="Taylor A."/>
            <person name="Grigoriev I.V."/>
            <person name="Nagy L.G."/>
            <person name="Martin F."/>
            <person name="Kauserud H."/>
        </authorList>
    </citation>
    <scope>NUCLEOTIDE SEQUENCE</scope>
    <source>
        <strain evidence="2">CBHHK067</strain>
    </source>
</reference>
<dbReference type="Proteomes" id="UP001221757">
    <property type="component" value="Unassembled WGS sequence"/>
</dbReference>
<feature type="compositionally biased region" description="Acidic residues" evidence="1">
    <location>
        <begin position="50"/>
        <end position="60"/>
    </location>
</feature>
<evidence type="ECO:0000256" key="1">
    <source>
        <dbReference type="SAM" id="MobiDB-lite"/>
    </source>
</evidence>
<protein>
    <submittedName>
        <fullName evidence="2">Uncharacterized protein</fullName>
    </submittedName>
</protein>
<feature type="compositionally biased region" description="Basic residues" evidence="1">
    <location>
        <begin position="67"/>
        <end position="84"/>
    </location>
</feature>
<dbReference type="AlphaFoldDB" id="A0AAD7DG99"/>
<name>A0AAD7DG99_MYCRO</name>
<evidence type="ECO:0000313" key="3">
    <source>
        <dbReference type="Proteomes" id="UP001221757"/>
    </source>
</evidence>
<comment type="caution">
    <text evidence="2">The sequence shown here is derived from an EMBL/GenBank/DDBJ whole genome shotgun (WGS) entry which is preliminary data.</text>
</comment>
<evidence type="ECO:0000313" key="2">
    <source>
        <dbReference type="EMBL" id="KAJ7688843.1"/>
    </source>
</evidence>
<sequence length="193" mass="20785">MGYISIISSTTAASPGAKLSANADRLDGPDSVTPKKKAGPNANELSANADDLDGVDDEPPAFETATPKKKGKRSKAKRKRKRVRAPGLFSNLRDACMATTRALAELRMIGLVYDNINLMNRIAERILGRKSAQENGTCATGFPLHNAQKAHLLAADLDGSILNAPRLTLDDIVLHAADTEFLAKNMVHTRLRL</sequence>